<dbReference type="GO" id="GO:0030026">
    <property type="term" value="P:intracellular manganese ion homeostasis"/>
    <property type="evidence" value="ECO:0007669"/>
    <property type="project" value="InterPro"/>
</dbReference>
<keyword evidence="3 5" id="KW-1133">Transmembrane helix</keyword>
<dbReference type="GO" id="GO:0005384">
    <property type="term" value="F:manganese ion transmembrane transporter activity"/>
    <property type="evidence" value="ECO:0007669"/>
    <property type="project" value="InterPro"/>
</dbReference>
<evidence type="ECO:0000256" key="5">
    <source>
        <dbReference type="SAM" id="Phobius"/>
    </source>
</evidence>
<evidence type="ECO:0000313" key="6">
    <source>
        <dbReference type="EMBL" id="SFC72963.1"/>
    </source>
</evidence>
<dbReference type="Pfam" id="PF01988">
    <property type="entry name" value="VIT1"/>
    <property type="match status" value="1"/>
</dbReference>
<reference evidence="6 7" key="1">
    <citation type="submission" date="2016-10" db="EMBL/GenBank/DDBJ databases">
        <authorList>
            <person name="de Groot N.N."/>
        </authorList>
    </citation>
    <scope>NUCLEOTIDE SEQUENCE [LARGE SCALE GENOMIC DNA]</scope>
    <source>
        <strain evidence="6 7">DSM 29619</strain>
    </source>
</reference>
<evidence type="ECO:0000256" key="1">
    <source>
        <dbReference type="ARBA" id="ARBA00004127"/>
    </source>
</evidence>
<keyword evidence="4 5" id="KW-0472">Membrane</keyword>
<evidence type="ECO:0000256" key="4">
    <source>
        <dbReference type="ARBA" id="ARBA00023136"/>
    </source>
</evidence>
<accession>A0A1I1LRP7</accession>
<proteinExistence type="predicted"/>
<feature type="transmembrane region" description="Helical" evidence="5">
    <location>
        <begin position="50"/>
        <end position="69"/>
    </location>
</feature>
<protein>
    <submittedName>
        <fullName evidence="6">Predicted Fe2+/Mn2+ transporter, VIT1/CCC1 family</fullName>
    </submittedName>
</protein>
<dbReference type="PANTHER" id="PTHR31851">
    <property type="entry name" value="FE(2+)/MN(2+) TRANSPORTER PCL1"/>
    <property type="match status" value="1"/>
</dbReference>
<dbReference type="AlphaFoldDB" id="A0A1I1LRP7"/>
<dbReference type="InterPro" id="IPR008217">
    <property type="entry name" value="Ccc1_fam"/>
</dbReference>
<dbReference type="STRING" id="517719.SAMN05421762_1976"/>
<evidence type="ECO:0000313" key="7">
    <source>
        <dbReference type="Proteomes" id="UP000231644"/>
    </source>
</evidence>
<dbReference type="RefSeq" id="WP_093453885.1">
    <property type="nucleotide sequence ID" value="NZ_BAABWI010000006.1"/>
</dbReference>
<keyword evidence="7" id="KW-1185">Reference proteome</keyword>
<sequence length="243" mass="26225">MRFDWTQHRRNAHGLGRIQEFLKQLVYGGNDGIVTTFAIVAGFAGAQAEGVAQIGGLAVLVFGLANLFADGVSMGLGEFLSGRAEHDLYHKRRKLEIQAIAEDPEQERDEMFTILCQRGLPPGEADAVTDIFMRHPDMMADLMMTYEFGMHDPAEDDPAVNGLFTFGSFIVFGSIPLVPYFVAAPSPLTFYASVGATFTALAGLGLLRWYATRERLARAVGETVVLGATCAAVAFAVGWVVGG</sequence>
<keyword evidence="2 5" id="KW-0812">Transmembrane</keyword>
<feature type="transmembrane region" description="Helical" evidence="5">
    <location>
        <begin position="188"/>
        <end position="211"/>
    </location>
</feature>
<dbReference type="OrthoDB" id="5506246at2"/>
<feature type="transmembrane region" description="Helical" evidence="5">
    <location>
        <begin position="160"/>
        <end position="182"/>
    </location>
</feature>
<dbReference type="GO" id="GO:0012505">
    <property type="term" value="C:endomembrane system"/>
    <property type="evidence" value="ECO:0007669"/>
    <property type="project" value="UniProtKB-SubCell"/>
</dbReference>
<organism evidence="6 7">
    <name type="scientific">Pseudooceanicola nitratireducens</name>
    <dbReference type="NCBI Taxonomy" id="517719"/>
    <lineage>
        <taxon>Bacteria</taxon>
        <taxon>Pseudomonadati</taxon>
        <taxon>Pseudomonadota</taxon>
        <taxon>Alphaproteobacteria</taxon>
        <taxon>Rhodobacterales</taxon>
        <taxon>Paracoccaceae</taxon>
        <taxon>Pseudooceanicola</taxon>
    </lineage>
</organism>
<dbReference type="EMBL" id="FOLX01000001">
    <property type="protein sequence ID" value="SFC72963.1"/>
    <property type="molecule type" value="Genomic_DNA"/>
</dbReference>
<feature type="transmembrane region" description="Helical" evidence="5">
    <location>
        <begin position="223"/>
        <end position="242"/>
    </location>
</feature>
<name>A0A1I1LRP7_9RHOB</name>
<feature type="transmembrane region" description="Helical" evidence="5">
    <location>
        <begin position="25"/>
        <end position="44"/>
    </location>
</feature>
<evidence type="ECO:0000256" key="3">
    <source>
        <dbReference type="ARBA" id="ARBA00022989"/>
    </source>
</evidence>
<evidence type="ECO:0000256" key="2">
    <source>
        <dbReference type="ARBA" id="ARBA00022692"/>
    </source>
</evidence>
<gene>
    <name evidence="6" type="ORF">SAMN05421762_1976</name>
</gene>
<dbReference type="Proteomes" id="UP000231644">
    <property type="component" value="Unassembled WGS sequence"/>
</dbReference>
<comment type="subcellular location">
    <subcellularLocation>
        <location evidence="1">Endomembrane system</location>
        <topology evidence="1">Multi-pass membrane protein</topology>
    </subcellularLocation>
</comment>